<feature type="transmembrane region" description="Helical" evidence="5">
    <location>
        <begin position="6"/>
        <end position="24"/>
    </location>
</feature>
<proteinExistence type="predicted"/>
<evidence type="ECO:0000256" key="1">
    <source>
        <dbReference type="ARBA" id="ARBA00004141"/>
    </source>
</evidence>
<evidence type="ECO:0000313" key="6">
    <source>
        <dbReference type="EMBL" id="MFC3120640.1"/>
    </source>
</evidence>
<comment type="caution">
    <text evidence="6">The sequence shown here is derived from an EMBL/GenBank/DDBJ whole genome shotgun (WGS) entry which is preliminary data.</text>
</comment>
<feature type="transmembrane region" description="Helical" evidence="5">
    <location>
        <begin position="56"/>
        <end position="84"/>
    </location>
</feature>
<protein>
    <submittedName>
        <fullName evidence="6">MAPEG family protein</fullName>
    </submittedName>
</protein>
<dbReference type="Proteomes" id="UP001595478">
    <property type="component" value="Unassembled WGS sequence"/>
</dbReference>
<sequence length="128" mass="14223">MEFPTIITTVALLEYMFFTFKVGFGREKFKLPAPATSGNATWERMYRVQQNTLEQLIIFLPALWGFATFVSPTIAAAIGLLFVIGRPLYYFSYVNDPKKRAPGFVMGFFANVALVLGGLIGAIVSLVQ</sequence>
<keyword evidence="4 5" id="KW-0472">Membrane</keyword>
<evidence type="ECO:0000313" key="7">
    <source>
        <dbReference type="Proteomes" id="UP001595478"/>
    </source>
</evidence>
<feature type="transmembrane region" description="Helical" evidence="5">
    <location>
        <begin position="104"/>
        <end position="127"/>
    </location>
</feature>
<dbReference type="InterPro" id="IPR023352">
    <property type="entry name" value="MAPEG-like_dom_sf"/>
</dbReference>
<keyword evidence="2 5" id="KW-0812">Transmembrane</keyword>
<dbReference type="PANTHER" id="PTHR10250:SF15">
    <property type="entry name" value="MICROSOMAL GLUTATHIONE S-TRANSFERASE-RELATED"/>
    <property type="match status" value="1"/>
</dbReference>
<organism evidence="6 7">
    <name type="scientific">Agaribacter flavus</name>
    <dbReference type="NCBI Taxonomy" id="1902781"/>
    <lineage>
        <taxon>Bacteria</taxon>
        <taxon>Pseudomonadati</taxon>
        <taxon>Pseudomonadota</taxon>
        <taxon>Gammaproteobacteria</taxon>
        <taxon>Alteromonadales</taxon>
        <taxon>Alteromonadaceae</taxon>
        <taxon>Agaribacter</taxon>
    </lineage>
</organism>
<name>A0ABV7FNZ8_9ALTE</name>
<evidence type="ECO:0000256" key="5">
    <source>
        <dbReference type="SAM" id="Phobius"/>
    </source>
</evidence>
<keyword evidence="7" id="KW-1185">Reference proteome</keyword>
<dbReference type="RefSeq" id="WP_376918774.1">
    <property type="nucleotide sequence ID" value="NZ_JBHRSW010000005.1"/>
</dbReference>
<dbReference type="Pfam" id="PF01124">
    <property type="entry name" value="MAPEG"/>
    <property type="match status" value="1"/>
</dbReference>
<evidence type="ECO:0000256" key="3">
    <source>
        <dbReference type="ARBA" id="ARBA00022989"/>
    </source>
</evidence>
<dbReference type="Gene3D" id="1.20.120.550">
    <property type="entry name" value="Membrane associated eicosanoid/glutathione metabolism-like domain"/>
    <property type="match status" value="1"/>
</dbReference>
<gene>
    <name evidence="6" type="ORF">ACFOHL_03325</name>
</gene>
<dbReference type="PANTHER" id="PTHR10250">
    <property type="entry name" value="MICROSOMAL GLUTATHIONE S-TRANSFERASE"/>
    <property type="match status" value="1"/>
</dbReference>
<evidence type="ECO:0000256" key="2">
    <source>
        <dbReference type="ARBA" id="ARBA00022692"/>
    </source>
</evidence>
<comment type="subcellular location">
    <subcellularLocation>
        <location evidence="1">Membrane</location>
        <topology evidence="1">Multi-pass membrane protein</topology>
    </subcellularLocation>
</comment>
<accession>A0ABV7FNZ8</accession>
<reference evidence="7" key="1">
    <citation type="journal article" date="2019" name="Int. J. Syst. Evol. Microbiol.">
        <title>The Global Catalogue of Microorganisms (GCM) 10K type strain sequencing project: providing services to taxonomists for standard genome sequencing and annotation.</title>
        <authorList>
            <consortium name="The Broad Institute Genomics Platform"/>
            <consortium name="The Broad Institute Genome Sequencing Center for Infectious Disease"/>
            <person name="Wu L."/>
            <person name="Ma J."/>
        </authorList>
    </citation>
    <scope>NUCLEOTIDE SEQUENCE [LARGE SCALE GENOMIC DNA]</scope>
    <source>
        <strain evidence="7">KCTC 52473</strain>
    </source>
</reference>
<dbReference type="InterPro" id="IPR050997">
    <property type="entry name" value="MAPEG"/>
</dbReference>
<dbReference type="EMBL" id="JBHRSW010000005">
    <property type="protein sequence ID" value="MFC3120640.1"/>
    <property type="molecule type" value="Genomic_DNA"/>
</dbReference>
<evidence type="ECO:0000256" key="4">
    <source>
        <dbReference type="ARBA" id="ARBA00023136"/>
    </source>
</evidence>
<dbReference type="InterPro" id="IPR001129">
    <property type="entry name" value="Membr-assoc_MAPEG"/>
</dbReference>
<dbReference type="SUPFAM" id="SSF161084">
    <property type="entry name" value="MAPEG domain-like"/>
    <property type="match status" value="1"/>
</dbReference>
<keyword evidence="3 5" id="KW-1133">Transmembrane helix</keyword>